<proteinExistence type="inferred from homology"/>
<dbReference type="PANTHER" id="PTHR19842">
    <property type="entry name" value="G BETA-LIKE PROTEIN GBL"/>
    <property type="match status" value="1"/>
</dbReference>
<feature type="compositionally biased region" description="Polar residues" evidence="4">
    <location>
        <begin position="37"/>
        <end position="49"/>
    </location>
</feature>
<dbReference type="EMBL" id="JAXOVC010000002">
    <property type="protein sequence ID" value="KAK4505002.1"/>
    <property type="molecule type" value="Genomic_DNA"/>
</dbReference>
<dbReference type="PROSITE" id="PS50082">
    <property type="entry name" value="WD_REPEATS_2"/>
    <property type="match status" value="1"/>
</dbReference>
<evidence type="ECO:0000256" key="3">
    <source>
        <dbReference type="SAM" id="Coils"/>
    </source>
</evidence>
<comment type="similarity">
    <text evidence="1">Belongs to the WD repeat LST8 family.</text>
</comment>
<dbReference type="Gene3D" id="2.130.10.10">
    <property type="entry name" value="YVTN repeat-like/Quinoprotein amine dehydrogenase"/>
    <property type="match status" value="1"/>
</dbReference>
<feature type="compositionally biased region" description="Polar residues" evidence="4">
    <location>
        <begin position="76"/>
        <end position="86"/>
    </location>
</feature>
<feature type="region of interest" description="Disordered" evidence="4">
    <location>
        <begin position="289"/>
        <end position="321"/>
    </location>
</feature>
<evidence type="ECO:0000313" key="5">
    <source>
        <dbReference type="EMBL" id="KAK4505002.1"/>
    </source>
</evidence>
<keyword evidence="3" id="KW-0175">Coiled coil</keyword>
<keyword evidence="6" id="KW-1185">Reference proteome</keyword>
<dbReference type="SMART" id="SM00320">
    <property type="entry name" value="WD40"/>
    <property type="match status" value="7"/>
</dbReference>
<feature type="coiled-coil region" evidence="3">
    <location>
        <begin position="1098"/>
        <end position="1149"/>
    </location>
</feature>
<accession>A0ABR0ETV4</accession>
<feature type="repeat" description="WD" evidence="2">
    <location>
        <begin position="920"/>
        <end position="945"/>
    </location>
</feature>
<dbReference type="CDD" id="cd00167">
    <property type="entry name" value="SANT"/>
    <property type="match status" value="1"/>
</dbReference>
<feature type="compositionally biased region" description="Polar residues" evidence="4">
    <location>
        <begin position="95"/>
        <end position="107"/>
    </location>
</feature>
<feature type="region of interest" description="Disordered" evidence="4">
    <location>
        <begin position="352"/>
        <end position="377"/>
    </location>
</feature>
<evidence type="ECO:0000256" key="2">
    <source>
        <dbReference type="PROSITE-ProRule" id="PRU00221"/>
    </source>
</evidence>
<dbReference type="PANTHER" id="PTHR19842:SF2">
    <property type="entry name" value="WD REPEAT PROTEIN (AFU_ORTHOLOGUE AFUA_5G04300)"/>
    <property type="match status" value="1"/>
</dbReference>
<organism evidence="5 6">
    <name type="scientific">Zasmidium cellare</name>
    <name type="common">Wine cellar mold</name>
    <name type="synonym">Racodium cellare</name>
    <dbReference type="NCBI Taxonomy" id="395010"/>
    <lineage>
        <taxon>Eukaryota</taxon>
        <taxon>Fungi</taxon>
        <taxon>Dikarya</taxon>
        <taxon>Ascomycota</taxon>
        <taxon>Pezizomycotina</taxon>
        <taxon>Dothideomycetes</taxon>
        <taxon>Dothideomycetidae</taxon>
        <taxon>Mycosphaerellales</taxon>
        <taxon>Mycosphaerellaceae</taxon>
        <taxon>Zasmidium</taxon>
    </lineage>
</organism>
<feature type="region of interest" description="Disordered" evidence="4">
    <location>
        <begin position="1"/>
        <end position="142"/>
    </location>
</feature>
<dbReference type="SUPFAM" id="SSF50978">
    <property type="entry name" value="WD40 repeat-like"/>
    <property type="match status" value="1"/>
</dbReference>
<evidence type="ECO:0000256" key="4">
    <source>
        <dbReference type="SAM" id="MobiDB-lite"/>
    </source>
</evidence>
<dbReference type="InterPro" id="IPR037588">
    <property type="entry name" value="MLST8"/>
</dbReference>
<name>A0ABR0ETV4_ZASCE</name>
<dbReference type="InterPro" id="IPR001005">
    <property type="entry name" value="SANT/Myb"/>
</dbReference>
<dbReference type="InterPro" id="IPR036322">
    <property type="entry name" value="WD40_repeat_dom_sf"/>
</dbReference>
<dbReference type="InterPro" id="IPR015943">
    <property type="entry name" value="WD40/YVTN_repeat-like_dom_sf"/>
</dbReference>
<dbReference type="InterPro" id="IPR001680">
    <property type="entry name" value="WD40_rpt"/>
</dbReference>
<evidence type="ECO:0008006" key="7">
    <source>
        <dbReference type="Google" id="ProtNLM"/>
    </source>
</evidence>
<keyword evidence="2" id="KW-0853">WD repeat</keyword>
<evidence type="ECO:0000256" key="1">
    <source>
        <dbReference type="ARBA" id="ARBA00009890"/>
    </source>
</evidence>
<protein>
    <recommendedName>
        <fullName evidence="7">WD40 repeat-like protein</fullName>
    </recommendedName>
</protein>
<dbReference type="Pfam" id="PF00400">
    <property type="entry name" value="WD40"/>
    <property type="match status" value="3"/>
</dbReference>
<evidence type="ECO:0000313" key="6">
    <source>
        <dbReference type="Proteomes" id="UP001305779"/>
    </source>
</evidence>
<reference evidence="5 6" key="1">
    <citation type="journal article" date="2023" name="G3 (Bethesda)">
        <title>A chromosome-level genome assembly of Zasmidium syzygii isolated from banana leaves.</title>
        <authorList>
            <person name="van Westerhoven A.C."/>
            <person name="Mehrabi R."/>
            <person name="Talebi R."/>
            <person name="Steentjes M.B.F."/>
            <person name="Corcolon B."/>
            <person name="Chong P.A."/>
            <person name="Kema G.H.J."/>
            <person name="Seidl M.F."/>
        </authorList>
    </citation>
    <scope>NUCLEOTIDE SEQUENCE [LARGE SCALE GENOMIC DNA]</scope>
    <source>
        <strain evidence="5 6">P124</strain>
    </source>
</reference>
<dbReference type="Proteomes" id="UP001305779">
    <property type="component" value="Unassembled WGS sequence"/>
</dbReference>
<gene>
    <name evidence="5" type="ORF">PRZ48_002965</name>
</gene>
<sequence>MAVEVVDLCSSDEEESPRKAAEGVLAGFQPRKDKQATSKTAIPSNNGTASHRYEFDFDDQTWEDSSSPLDAGLNGSLESYSGVNSTDHGEYKETPVSTEQYFGSKSKQPAKEHLLGEQYTKGPDSNEVMEYTNGGSDNEHRTWKHTEDERTWSATHVNGVLQYRATNIKSSVQIDHQSERSFRVDKTKRYGQNIREASQGPGTSPLSSPPASSVLNSYMSPKARGAQYVGVPSMSGNLARDTQPPKTSILSGAGLQLVRMQEDSVPEHLLTNRENGAKRQASFQIDSPSTHIAKRPRTDGGGKAIQQGPVSGRGGSRGPAVLIDVTDPDAERVSYSNEPDMGESIRVTPAAAPKPVTKDPIPKRANFSKGPNRKGEGYLPEEDELVCQLKADGLNWDQIASHFNGRTAGSLQVRYYTKLAYRKDAPARVVRPARKKSTLLVPLERADSSDNIATGRGKRVRNSAPSAVDGFVSWASVKASRRESAAATKVEEEEEDLIDAHEPSLPDLLSRYDSTFPCLVSQVLRHRELGLNGRRSWGASPRAARDDVKNHVYKTYSLQQQYHGTSGDVVALSWAPDGDRFAAGSIAISDDRSMQYNMQRNLVVGSRSESKLREMTEHHVPRPVINTADNVNGLHAMRATQDSRLFKTVTATAFSPSSPRKLYTASEDMMLRRYSVGKDVSTVKCRYEIQHPARVDLLAVSSPHGIVATGCHMDKGSVQLYRCHEKDYERGAVFSPGRRELDSSVPIYPSTLKWGIAYRHCALLLAGFCGDEEKEHAGETCLWDVTTGTAIHIRGATRNVTDVAWNPNPSSASTSFAVASKPSSLSVARSTRSVIQCFAPNQQEARKVLTWECPAADINDVLFCPYDDNLIAAGATNGTVYIWDQRFASKSQQPLHILEHGDTENILAHDRDPETADTGVRFLSWGATKTRLYSGSHDGIVKVWNPYRSLDNAHIDDIAPPRNERSAVMSGTFNQDHRELLVGTENGRINLFSIEANPVYKPQQFKLETAPPVNEQDDPLATARSMINSGKITIRPCGAMPFRQAVQGPNYEGPFMAPSSEEISQAEGKCNEAMIAQSDTHLHKAQSGPYDDDADIDTARADSNALAAQRNLDELNQRLEHFNFAEPKAREFQRSLLRAEQDRAQLSQLAGFVEACTLDCGILPTSDQEVEDSGRSELRIPQMLRKMDQAAAMAHIGDDEISVLTCASCYPLEAIKRKAKGGKEKPSFCAACKLKKAGLTVSCSRCAGPARLQPDTAKETLCERCSFACFRCTGAVTINDETNTISCHACNLTWNIGVLGYELVTAAPEKLRLPRAQQKQEEMEQYDDFGTLEREHYASLWQDTEDADDMIGY</sequence>
<comment type="caution">
    <text evidence="5">The sequence shown here is derived from an EMBL/GenBank/DDBJ whole genome shotgun (WGS) entry which is preliminary data.</text>
</comment>